<dbReference type="SUPFAM" id="SSF51905">
    <property type="entry name" value="FAD/NAD(P)-binding domain"/>
    <property type="match status" value="1"/>
</dbReference>
<keyword evidence="2" id="KW-0285">Flavoprotein</keyword>
<evidence type="ECO:0000256" key="1">
    <source>
        <dbReference type="ARBA" id="ARBA00001974"/>
    </source>
</evidence>
<keyword evidence="3" id="KW-0274">FAD</keyword>
<dbReference type="SUPFAM" id="SSF56425">
    <property type="entry name" value="Succinate dehydrogenase/fumarate reductase flavoprotein, catalytic domain"/>
    <property type="match status" value="1"/>
</dbReference>
<dbReference type="EMBL" id="CP044548">
    <property type="protein sequence ID" value="QFQ31522.2"/>
    <property type="molecule type" value="Genomic_DNA"/>
</dbReference>
<feature type="domain" description="FAD-dependent oxidoreductase 2 FAD-binding" evidence="5">
    <location>
        <begin position="8"/>
        <end position="454"/>
    </location>
</feature>
<dbReference type="Gene3D" id="3.50.50.60">
    <property type="entry name" value="FAD/NAD(P)-binding domain"/>
    <property type="match status" value="1"/>
</dbReference>
<evidence type="ECO:0000256" key="2">
    <source>
        <dbReference type="ARBA" id="ARBA00022630"/>
    </source>
</evidence>
<dbReference type="Gene3D" id="3.90.700.10">
    <property type="entry name" value="Succinate dehydrogenase/fumarate reductase flavoprotein, catalytic domain"/>
    <property type="match status" value="1"/>
</dbReference>
<dbReference type="GO" id="GO:0008202">
    <property type="term" value="P:steroid metabolic process"/>
    <property type="evidence" value="ECO:0007669"/>
    <property type="project" value="UniProtKB-ARBA"/>
</dbReference>
<gene>
    <name evidence="6" type="ORF">EEW87_016055</name>
</gene>
<proteinExistence type="predicted"/>
<dbReference type="PRINTS" id="PR00368">
    <property type="entry name" value="FADPNR"/>
</dbReference>
<dbReference type="AlphaFoldDB" id="A0A5P8FRP6"/>
<dbReference type="InterPro" id="IPR050315">
    <property type="entry name" value="FAD-oxidoreductase_2"/>
</dbReference>
<evidence type="ECO:0000313" key="6">
    <source>
        <dbReference type="EMBL" id="QFQ31522.2"/>
    </source>
</evidence>
<sequence>MSETYDYDLVVVGAGGAGLAAAISAGQEGARVLLVESEDEVGGSTQLSAGLLTAAGTHVQAAVGVEDSPARMFQHYMDLNQWRVLPGPVRMFCEESSSIIEWVTDLGVEIPAQISHNAHMPGLSRAGVEDVWRGHVPKDQGYGLVQALDRARARLGVDLALGSRVEDVVVEDGEIAGVVIEGTRISAPSVVIASGGLAANPELVARYFPETEVAGDALFVVAAPGSRGDHIGIAERHGLSLFGQGWGLLLVTAEHQQQHHWQSGFPPPSRIHVSTDGRRCMDEDAPYAVSPGILKDHGGWVWAVFDERARLALPEGYADWTADRVADEVAKGVIRRAESLEDLAGAIGVPAGTLCASVERFNELFATGVDEDFLRHETLAAKGVDAHLDPIASGPYYAVRMLPAELVCTHTGLQVDSRTRVVDTDGRAVPGLYAAGEAAGGVLGERYVGGGNSIAHALVLGRVAGREAAHRAAALTPTPTEATHA</sequence>
<dbReference type="KEGG" id="jme:EEW87_016055"/>
<dbReference type="Proteomes" id="UP000271708">
    <property type="component" value="Chromosome"/>
</dbReference>
<evidence type="ECO:0000313" key="7">
    <source>
        <dbReference type="Proteomes" id="UP000271708"/>
    </source>
</evidence>
<dbReference type="PANTHER" id="PTHR43400">
    <property type="entry name" value="FUMARATE REDUCTASE"/>
    <property type="match status" value="1"/>
</dbReference>
<dbReference type="GO" id="GO:0033765">
    <property type="term" value="F:steroid dehydrogenase activity, acting on the CH-CH group of donors"/>
    <property type="evidence" value="ECO:0007669"/>
    <property type="project" value="UniProtKB-ARBA"/>
</dbReference>
<evidence type="ECO:0000256" key="3">
    <source>
        <dbReference type="ARBA" id="ARBA00022827"/>
    </source>
</evidence>
<keyword evidence="4" id="KW-0560">Oxidoreductase</keyword>
<dbReference type="RefSeq" id="WP_123093138.1">
    <property type="nucleotide sequence ID" value="NZ_CAJFZZ010000018.1"/>
</dbReference>
<accession>A0A5P8FRP6</accession>
<dbReference type="InterPro" id="IPR027477">
    <property type="entry name" value="Succ_DH/fumarate_Rdtase_cat_sf"/>
</dbReference>
<protein>
    <submittedName>
        <fullName evidence="6">FAD-dependent oxidoreductase</fullName>
    </submittedName>
</protein>
<dbReference type="Pfam" id="PF00890">
    <property type="entry name" value="FAD_binding_2"/>
    <property type="match status" value="1"/>
</dbReference>
<name>A0A5P8FRP6_9MICO</name>
<evidence type="ECO:0000256" key="4">
    <source>
        <dbReference type="ARBA" id="ARBA00023002"/>
    </source>
</evidence>
<organism evidence="6 7">
    <name type="scientific">Janibacter melonis</name>
    <dbReference type="NCBI Taxonomy" id="262209"/>
    <lineage>
        <taxon>Bacteria</taxon>
        <taxon>Bacillati</taxon>
        <taxon>Actinomycetota</taxon>
        <taxon>Actinomycetes</taxon>
        <taxon>Micrococcales</taxon>
        <taxon>Intrasporangiaceae</taxon>
        <taxon>Janibacter</taxon>
    </lineage>
</organism>
<dbReference type="PRINTS" id="PR00411">
    <property type="entry name" value="PNDRDTASEI"/>
</dbReference>
<reference evidence="6 7" key="1">
    <citation type="submission" date="2019-09" db="EMBL/GenBank/DDBJ databases">
        <title>Complete Genome Sequence of Janibacter melonis M714 with both human health impact and industrial applications.</title>
        <authorList>
            <person name="Jin M."/>
            <person name="Zhao Q.R."/>
        </authorList>
    </citation>
    <scope>NUCLEOTIDE SEQUENCE [LARGE SCALE GENOMIC DNA]</scope>
    <source>
        <strain evidence="6 7">M714</strain>
    </source>
</reference>
<dbReference type="PANTHER" id="PTHR43400:SF10">
    <property type="entry name" value="3-OXOSTEROID 1-DEHYDROGENASE"/>
    <property type="match status" value="1"/>
</dbReference>
<evidence type="ECO:0000259" key="5">
    <source>
        <dbReference type="Pfam" id="PF00890"/>
    </source>
</evidence>
<dbReference type="InterPro" id="IPR003953">
    <property type="entry name" value="FAD-dep_OxRdtase_2_FAD-bd"/>
</dbReference>
<dbReference type="GeneID" id="59162706"/>
<dbReference type="InterPro" id="IPR036188">
    <property type="entry name" value="FAD/NAD-bd_sf"/>
</dbReference>
<comment type="cofactor">
    <cofactor evidence="1">
        <name>FAD</name>
        <dbReference type="ChEBI" id="CHEBI:57692"/>
    </cofactor>
</comment>